<evidence type="ECO:0000259" key="7">
    <source>
        <dbReference type="PROSITE" id="PS50847"/>
    </source>
</evidence>
<accession>A0A9D1QND5</accession>
<dbReference type="InterPro" id="IPR041495">
    <property type="entry name" value="Mub_B2"/>
</dbReference>
<dbReference type="InterPro" id="IPR019931">
    <property type="entry name" value="LPXTG_anchor"/>
</dbReference>
<reference evidence="8" key="1">
    <citation type="journal article" date="2021" name="PeerJ">
        <title>Extensive microbial diversity within the chicken gut microbiome revealed by metagenomics and culture.</title>
        <authorList>
            <person name="Gilroy R."/>
            <person name="Ravi A."/>
            <person name="Getino M."/>
            <person name="Pursley I."/>
            <person name="Horton D.L."/>
            <person name="Alikhan N.F."/>
            <person name="Baker D."/>
            <person name="Gharbi K."/>
            <person name="Hall N."/>
            <person name="Watson M."/>
            <person name="Adriaenssens E.M."/>
            <person name="Foster-Nyarko E."/>
            <person name="Jarju S."/>
            <person name="Secka A."/>
            <person name="Antonio M."/>
            <person name="Oren A."/>
            <person name="Chaudhuri R.R."/>
            <person name="La Ragione R."/>
            <person name="Hildebrand F."/>
            <person name="Pallen M.J."/>
        </authorList>
    </citation>
    <scope>NUCLEOTIDE SEQUENCE</scope>
    <source>
        <strain evidence="8">ChiHejej3B27-2180</strain>
    </source>
</reference>
<keyword evidence="5" id="KW-0572">Peptidoglycan-anchor</keyword>
<feature type="domain" description="Gram-positive cocci surface proteins LPxTG" evidence="7">
    <location>
        <begin position="985"/>
        <end position="1017"/>
    </location>
</feature>
<sequence>VDFFTNAHVINSDGQMTQETKQLGGDSVRLSKAADNQNFDQLDTLVGNDGAVWSKQADGSYLFVIHISPDVVRKAAKVTQSMSDTNTVVFDKDEAKANAAINHFYHDGVLKDLPDCIIPEIRIDYNNYRTTAPSYTMQIMKKRGNSYVDVLNGSMSPVVDTSNTQGQAGITIHYLNGQTGELMDGTTVQTNFGEPGHQMIVSVPSVPGYQVRTNVNGNIEFDNGAAQTVKDGDTVISGTNQQITLPGADKIANVYVVYDGEPRVATVKYVDVDDNYKVLHTDTIHGKVGQTQSYSTANEISKHAHYHVQKDELTDTNAQKGITGISFDATDEPQEYTVYLKHDTKQTDTPKTVKETIDYQYENGSKVADSVAKSATLVHHVTTDLVTNQNIDDHWDDPMFLAEVSSPKIDGYTPSQSKVEQMLVNKDVKDKHVTVTYLADAQKITVNYVDEQTGKVLSTKTLNGHSDQNANYSTKEAVAGYEKQGYTLTSDETNGATLVFDHDDNADQSYTVKFNHRTITITPDKPQNSGTTIPGTNHTFPQGVAKDDLNKTITRTIEVLDPHTGKTTTTQTVHLTRQATVDEVTRQVTYGDWTTGEWDEFTVPAVAGYTPSESMVAGQTVTDQTNDTTVTITYTANEQTTNIIYRDKDGKTVKTDSVNGKTDQTVKTNSEVPAGWEVVPGEKPAPSEIKFTGDHTPDTIITIQHKHDIVNPGDDQPTGPLPGDKDRDYPQLEELTRNVHFTVRITDPRTGEVTTKAQEADYVRQADIDEVTGDVTYSDWKPAAAEASADADAPQTQSFADVVVPTIQGYTAHSHRSHAASDELRLFKAQTGDESVDTDLAVDPDGSVKVKGDSNVTAGTPDRLVEVTYTANPQSGKIIYVDPNGNPIVETPIQGVTDQTIPFTPQIPAGYELVPGQTIPTEITFNGDGQPVVIKVEIEKIPTRNNRGGNGQANGGYYNGTRLENDGSQTNVNTAGRHQANDQQLPQTGDENSSALVGLGLMGITLGMFGLKKKEDN</sequence>
<organism evidence="8 9">
    <name type="scientific">Candidatus Limosilactobacillus merdipullorum</name>
    <dbReference type="NCBI Taxonomy" id="2838653"/>
    <lineage>
        <taxon>Bacteria</taxon>
        <taxon>Bacillati</taxon>
        <taxon>Bacillota</taxon>
        <taxon>Bacilli</taxon>
        <taxon>Lactobacillales</taxon>
        <taxon>Lactobacillaceae</taxon>
        <taxon>Limosilactobacillus</taxon>
    </lineage>
</organism>
<dbReference type="EMBL" id="DXGK01000060">
    <property type="protein sequence ID" value="HIW70352.1"/>
    <property type="molecule type" value="Genomic_DNA"/>
</dbReference>
<keyword evidence="1" id="KW-0134">Cell wall</keyword>
<protein>
    <submittedName>
        <fullName evidence="8">LPXTG cell wall anchor domain-containing protein</fullName>
    </submittedName>
</protein>
<evidence type="ECO:0000256" key="3">
    <source>
        <dbReference type="ARBA" id="ARBA00022729"/>
    </source>
</evidence>
<dbReference type="Gene3D" id="3.10.20.470">
    <property type="match status" value="2"/>
</dbReference>
<dbReference type="Gene3D" id="2.60.40.4300">
    <property type="match status" value="3"/>
</dbReference>
<name>A0A9D1QND5_9LACO</name>
<feature type="region of interest" description="Disordered" evidence="6">
    <location>
        <begin position="943"/>
        <end position="974"/>
    </location>
</feature>
<dbReference type="Pfam" id="PF06458">
    <property type="entry name" value="MucBP"/>
    <property type="match status" value="2"/>
</dbReference>
<reference evidence="8" key="2">
    <citation type="submission" date="2021-04" db="EMBL/GenBank/DDBJ databases">
        <authorList>
            <person name="Gilroy R."/>
        </authorList>
    </citation>
    <scope>NUCLEOTIDE SEQUENCE</scope>
    <source>
        <strain evidence="8">ChiHejej3B27-2180</strain>
    </source>
</reference>
<dbReference type="InterPro" id="IPR041558">
    <property type="entry name" value="MucBP_2"/>
</dbReference>
<evidence type="ECO:0000256" key="6">
    <source>
        <dbReference type="SAM" id="MobiDB-lite"/>
    </source>
</evidence>
<feature type="compositionally biased region" description="Gly residues" evidence="6">
    <location>
        <begin position="948"/>
        <end position="958"/>
    </location>
</feature>
<evidence type="ECO:0000256" key="5">
    <source>
        <dbReference type="ARBA" id="ARBA00023088"/>
    </source>
</evidence>
<dbReference type="InterPro" id="IPR009459">
    <property type="entry name" value="MucBP_dom"/>
</dbReference>
<dbReference type="AlphaFoldDB" id="A0A9D1QND5"/>
<keyword evidence="2" id="KW-0964">Secreted</keyword>
<gene>
    <name evidence="8" type="ORF">H9876_03090</name>
</gene>
<dbReference type="Gene3D" id="3.10.20.320">
    <property type="entry name" value="Putative peptidoglycan bound protein (lpxtg motif)"/>
    <property type="match status" value="2"/>
</dbReference>
<dbReference type="PROSITE" id="PS50847">
    <property type="entry name" value="GRAM_POS_ANCHORING"/>
    <property type="match status" value="1"/>
</dbReference>
<evidence type="ECO:0000256" key="2">
    <source>
        <dbReference type="ARBA" id="ARBA00022525"/>
    </source>
</evidence>
<keyword evidence="4" id="KW-0677">Repeat</keyword>
<evidence type="ECO:0000256" key="1">
    <source>
        <dbReference type="ARBA" id="ARBA00022512"/>
    </source>
</evidence>
<evidence type="ECO:0000313" key="8">
    <source>
        <dbReference type="EMBL" id="HIW70352.1"/>
    </source>
</evidence>
<feature type="non-terminal residue" evidence="8">
    <location>
        <position position="1"/>
    </location>
</feature>
<dbReference type="Pfam" id="PF00746">
    <property type="entry name" value="Gram_pos_anchor"/>
    <property type="match status" value="1"/>
</dbReference>
<proteinExistence type="predicted"/>
<evidence type="ECO:0000313" key="9">
    <source>
        <dbReference type="Proteomes" id="UP000886878"/>
    </source>
</evidence>
<evidence type="ECO:0000256" key="4">
    <source>
        <dbReference type="ARBA" id="ARBA00022737"/>
    </source>
</evidence>
<dbReference type="Pfam" id="PF17965">
    <property type="entry name" value="MucBP_2"/>
    <property type="match status" value="2"/>
</dbReference>
<dbReference type="NCBIfam" id="TIGR01167">
    <property type="entry name" value="LPXTG_anchor"/>
    <property type="match status" value="1"/>
</dbReference>
<feature type="region of interest" description="Disordered" evidence="6">
    <location>
        <begin position="708"/>
        <end position="729"/>
    </location>
</feature>
<dbReference type="Pfam" id="PF17966">
    <property type="entry name" value="Muc_B2"/>
    <property type="match status" value="3"/>
</dbReference>
<comment type="caution">
    <text evidence="8">The sequence shown here is derived from an EMBL/GenBank/DDBJ whole genome shotgun (WGS) entry which is preliminary data.</text>
</comment>
<dbReference type="Proteomes" id="UP000886878">
    <property type="component" value="Unassembled WGS sequence"/>
</dbReference>
<keyword evidence="3" id="KW-0732">Signal</keyword>